<organism evidence="10 11">
    <name type="scientific">Streptomyces curacoi</name>
    <dbReference type="NCBI Taxonomy" id="146536"/>
    <lineage>
        <taxon>Bacteria</taxon>
        <taxon>Bacillati</taxon>
        <taxon>Actinomycetota</taxon>
        <taxon>Actinomycetes</taxon>
        <taxon>Kitasatosporales</taxon>
        <taxon>Streptomycetaceae</taxon>
        <taxon>Streptomyces</taxon>
    </lineage>
</organism>
<dbReference type="PROSITE" id="PS50850">
    <property type="entry name" value="MFS"/>
    <property type="match status" value="1"/>
</dbReference>
<feature type="transmembrane region" description="Helical" evidence="8">
    <location>
        <begin position="150"/>
        <end position="170"/>
    </location>
</feature>
<evidence type="ECO:0000256" key="7">
    <source>
        <dbReference type="ARBA" id="ARBA00023136"/>
    </source>
</evidence>
<feature type="transmembrane region" description="Helical" evidence="8">
    <location>
        <begin position="470"/>
        <end position="490"/>
    </location>
</feature>
<feature type="transmembrane region" description="Helical" evidence="8">
    <location>
        <begin position="88"/>
        <end position="107"/>
    </location>
</feature>
<feature type="transmembrane region" description="Helical" evidence="8">
    <location>
        <begin position="242"/>
        <end position="260"/>
    </location>
</feature>
<dbReference type="OrthoDB" id="7375466at2"/>
<comment type="similarity">
    <text evidence="2">Belongs to the major facilitator superfamily. TCR/Tet family.</text>
</comment>
<dbReference type="FunFam" id="1.20.1720.10:FF:000004">
    <property type="entry name" value="EmrB/QacA family drug resistance transporter"/>
    <property type="match status" value="1"/>
</dbReference>
<evidence type="ECO:0000256" key="6">
    <source>
        <dbReference type="ARBA" id="ARBA00022989"/>
    </source>
</evidence>
<evidence type="ECO:0000259" key="9">
    <source>
        <dbReference type="PROSITE" id="PS50850"/>
    </source>
</evidence>
<sequence>MGSTRPAIRDTAQRTGTERRTAVVAALMLAMALAALDSTIVSTAVPQIVGDLGGFSVFSWLFSGYLLAVTVTLPVYGKLSDTFGRKPVLIAGAALFLLGSLLCAVAWNMGALIAFRIVQGLGGGALQGTVQTLAADLYPLQERPKIQAKLSTVWAVSAVAGPGLGGVLAAYADWRWIFLINLPIGAVALWLIARHLHEPERETKGTRARVDWAGALAVFACGGALLTAVVQGGVAWPWLSGPSIALFGTGLALAAVVVFVERRAADPIIPGWVWRRRTIAAVNLALGALGLLMVAPAVFLPTYAQSVLGLAPVAAGFVLSVWTLSWPVSAAFSQHVYRRIGFRNTAMLGIGSASLILLAFPFLPYPGAAWQPTLLMLLLGAALGLFQLPLIVGVQSTVGWSERGTATASVLFCRQTGQTVGAALFGAVANGVLAARLGGAGDLESVTRALDSGGMAPEATRRAIADAVHAVYLGASCAAALAFLVLLLLAPGRFPVLEEALKEDLKEGLKEEEALKEDGR</sequence>
<reference evidence="10 11" key="1">
    <citation type="submission" date="2015-10" db="EMBL/GenBank/DDBJ databases">
        <title>Draft genome sequence of Streptomyces curacoi DSM 40107, type strain for the species Streptomyces curacoi.</title>
        <authorList>
            <person name="Ruckert C."/>
            <person name="Winkler A."/>
            <person name="Kalinowski J."/>
            <person name="Kampfer P."/>
            <person name="Glaeser S."/>
        </authorList>
    </citation>
    <scope>NUCLEOTIDE SEQUENCE [LARGE SCALE GENOMIC DNA]</scope>
    <source>
        <strain evidence="10 11">DSM 40107</strain>
    </source>
</reference>
<evidence type="ECO:0000313" key="10">
    <source>
        <dbReference type="EMBL" id="KUM72028.1"/>
    </source>
</evidence>
<feature type="transmembrane region" description="Helical" evidence="8">
    <location>
        <begin position="281"/>
        <end position="304"/>
    </location>
</feature>
<dbReference type="InterPro" id="IPR020846">
    <property type="entry name" value="MFS_dom"/>
</dbReference>
<evidence type="ECO:0000256" key="1">
    <source>
        <dbReference type="ARBA" id="ARBA00004429"/>
    </source>
</evidence>
<gene>
    <name evidence="10" type="ORF">AQI70_25380</name>
</gene>
<feature type="transmembrane region" description="Helical" evidence="8">
    <location>
        <begin position="57"/>
        <end position="76"/>
    </location>
</feature>
<comment type="caution">
    <text evidence="10">The sequence shown here is derived from an EMBL/GenBank/DDBJ whole genome shotgun (WGS) entry which is preliminary data.</text>
</comment>
<evidence type="ECO:0000256" key="4">
    <source>
        <dbReference type="ARBA" id="ARBA00022475"/>
    </source>
</evidence>
<dbReference type="Pfam" id="PF07690">
    <property type="entry name" value="MFS_1"/>
    <property type="match status" value="1"/>
</dbReference>
<feature type="transmembrane region" description="Helical" evidence="8">
    <location>
        <begin position="214"/>
        <end position="236"/>
    </location>
</feature>
<dbReference type="RefSeq" id="WP_062153918.1">
    <property type="nucleotide sequence ID" value="NZ_KQ947990.1"/>
</dbReference>
<dbReference type="AlphaFoldDB" id="A0A117P2T9"/>
<feature type="transmembrane region" description="Helical" evidence="8">
    <location>
        <begin position="113"/>
        <end position="138"/>
    </location>
</feature>
<feature type="transmembrane region" description="Helical" evidence="8">
    <location>
        <begin position="375"/>
        <end position="394"/>
    </location>
</feature>
<dbReference type="SUPFAM" id="SSF103473">
    <property type="entry name" value="MFS general substrate transporter"/>
    <property type="match status" value="1"/>
</dbReference>
<keyword evidence="7 8" id="KW-0472">Membrane</keyword>
<dbReference type="Proteomes" id="UP000054024">
    <property type="component" value="Unassembled WGS sequence"/>
</dbReference>
<dbReference type="Gene3D" id="1.20.1720.10">
    <property type="entry name" value="Multidrug resistance protein D"/>
    <property type="match status" value="1"/>
</dbReference>
<evidence type="ECO:0000313" key="11">
    <source>
        <dbReference type="Proteomes" id="UP000054024"/>
    </source>
</evidence>
<keyword evidence="6 8" id="KW-1133">Transmembrane helix</keyword>
<dbReference type="GO" id="GO:0022857">
    <property type="term" value="F:transmembrane transporter activity"/>
    <property type="evidence" value="ECO:0007669"/>
    <property type="project" value="InterPro"/>
</dbReference>
<comment type="subcellular location">
    <subcellularLocation>
        <location evidence="1">Cell inner membrane</location>
        <topology evidence="1">Multi-pass membrane protein</topology>
    </subcellularLocation>
</comment>
<dbReference type="GO" id="GO:0005886">
    <property type="term" value="C:plasma membrane"/>
    <property type="evidence" value="ECO:0007669"/>
    <property type="project" value="UniProtKB-SubCell"/>
</dbReference>
<protein>
    <submittedName>
        <fullName evidence="10">Transporter</fullName>
    </submittedName>
</protein>
<dbReference type="Gene3D" id="1.20.1250.20">
    <property type="entry name" value="MFS general substrate transporter like domains"/>
    <property type="match status" value="1"/>
</dbReference>
<accession>A0A117P2T9</accession>
<evidence type="ECO:0000256" key="2">
    <source>
        <dbReference type="ARBA" id="ARBA00007520"/>
    </source>
</evidence>
<dbReference type="STRING" id="146536.AQI70_25380"/>
<dbReference type="InterPro" id="IPR036259">
    <property type="entry name" value="MFS_trans_sf"/>
</dbReference>
<keyword evidence="5 8" id="KW-0812">Transmembrane</keyword>
<feature type="transmembrane region" description="Helical" evidence="8">
    <location>
        <begin position="310"/>
        <end position="333"/>
    </location>
</feature>
<proteinExistence type="inferred from homology"/>
<feature type="transmembrane region" description="Helical" evidence="8">
    <location>
        <begin position="345"/>
        <end position="363"/>
    </location>
</feature>
<keyword evidence="4" id="KW-1003">Cell membrane</keyword>
<name>A0A117P2T9_9ACTN</name>
<feature type="transmembrane region" description="Helical" evidence="8">
    <location>
        <begin position="176"/>
        <end position="193"/>
    </location>
</feature>
<evidence type="ECO:0000256" key="5">
    <source>
        <dbReference type="ARBA" id="ARBA00022692"/>
    </source>
</evidence>
<dbReference type="PANTHER" id="PTHR23501:SF191">
    <property type="entry name" value="VACUOLAR BASIC AMINO ACID TRANSPORTER 4"/>
    <property type="match status" value="1"/>
</dbReference>
<feature type="domain" description="Major facilitator superfamily (MFS) profile" evidence="9">
    <location>
        <begin position="23"/>
        <end position="494"/>
    </location>
</feature>
<dbReference type="EMBL" id="LMWJ01000018">
    <property type="protein sequence ID" value="KUM72028.1"/>
    <property type="molecule type" value="Genomic_DNA"/>
</dbReference>
<keyword evidence="3" id="KW-0813">Transport</keyword>
<keyword evidence="11" id="KW-1185">Reference proteome</keyword>
<feature type="transmembrane region" description="Helical" evidence="8">
    <location>
        <begin position="21"/>
        <end position="45"/>
    </location>
</feature>
<dbReference type="InterPro" id="IPR011701">
    <property type="entry name" value="MFS"/>
</dbReference>
<evidence type="ECO:0000256" key="3">
    <source>
        <dbReference type="ARBA" id="ARBA00022448"/>
    </source>
</evidence>
<evidence type="ECO:0000256" key="8">
    <source>
        <dbReference type="SAM" id="Phobius"/>
    </source>
</evidence>
<dbReference type="PANTHER" id="PTHR23501">
    <property type="entry name" value="MAJOR FACILITATOR SUPERFAMILY"/>
    <property type="match status" value="1"/>
</dbReference>